<sequence length="69" mass="7824">MDVGDGNASLRNTDGGTQRFRCLRNQERFATEYGCGNATFALLTGYGKKKRSLSYAWYWISKSYKVSNL</sequence>
<name>A0ABX3FLT7_9VIBR</name>
<dbReference type="EMBL" id="MJMI01000079">
    <property type="protein sequence ID" value="OLQ94019.1"/>
    <property type="molecule type" value="Genomic_DNA"/>
</dbReference>
<dbReference type="Proteomes" id="UP000186206">
    <property type="component" value="Unassembled WGS sequence"/>
</dbReference>
<proteinExistence type="predicted"/>
<accession>A0ABX3FLT7</accession>
<gene>
    <name evidence="1" type="ORF">BIY21_09750</name>
</gene>
<comment type="caution">
    <text evidence="1">The sequence shown here is derived from an EMBL/GenBank/DDBJ whole genome shotgun (WGS) entry which is preliminary data.</text>
</comment>
<protein>
    <submittedName>
        <fullName evidence="1">Uncharacterized protein</fullName>
    </submittedName>
</protein>
<evidence type="ECO:0000313" key="2">
    <source>
        <dbReference type="Proteomes" id="UP000186206"/>
    </source>
</evidence>
<evidence type="ECO:0000313" key="1">
    <source>
        <dbReference type="EMBL" id="OLQ94019.1"/>
    </source>
</evidence>
<reference evidence="1 2" key="1">
    <citation type="submission" date="2016-09" db="EMBL/GenBank/DDBJ databases">
        <title>Genomic Taxonomy of the Vibrionaceae.</title>
        <authorList>
            <person name="Gonzalez-Castillo A."/>
            <person name="Gomez-Gil B."/>
            <person name="Enciso-Ibarra K."/>
        </authorList>
    </citation>
    <scope>NUCLEOTIDE SEQUENCE [LARGE SCALE GENOMIC DNA]</scope>
    <source>
        <strain evidence="1 2">CAIM 1731</strain>
    </source>
</reference>
<organism evidence="1 2">
    <name type="scientific">Vibrio ponticus</name>
    <dbReference type="NCBI Taxonomy" id="265668"/>
    <lineage>
        <taxon>Bacteria</taxon>
        <taxon>Pseudomonadati</taxon>
        <taxon>Pseudomonadota</taxon>
        <taxon>Gammaproteobacteria</taxon>
        <taxon>Vibrionales</taxon>
        <taxon>Vibrionaceae</taxon>
        <taxon>Vibrio</taxon>
    </lineage>
</organism>
<keyword evidence="2" id="KW-1185">Reference proteome</keyword>